<dbReference type="EMBL" id="KC661275">
    <property type="protein sequence ID" value="AGK87553.1"/>
    <property type="molecule type" value="Genomic_DNA"/>
</dbReference>
<dbReference type="InterPro" id="IPR055623">
    <property type="entry name" value="DUF7199"/>
</dbReference>
<dbReference type="Proteomes" id="UP000013551">
    <property type="component" value="Segment"/>
</dbReference>
<evidence type="ECO:0000313" key="2">
    <source>
        <dbReference type="EMBL" id="AGK87553.1"/>
    </source>
</evidence>
<accession>R4JEZ2</accession>
<gene>
    <name evidence="2" type="primary">74</name>
    <name evidence="2" type="ORF">PBI_HINDER_74</name>
</gene>
<keyword evidence="3" id="KW-1185">Reference proteome</keyword>
<evidence type="ECO:0000256" key="1">
    <source>
        <dbReference type="SAM" id="MobiDB-lite"/>
    </source>
</evidence>
<dbReference type="RefSeq" id="YP_008051926.1">
    <property type="nucleotide sequence ID" value="NC_021308.1"/>
</dbReference>
<evidence type="ECO:0000313" key="3">
    <source>
        <dbReference type="Proteomes" id="UP000013551"/>
    </source>
</evidence>
<organism evidence="2 3">
    <name type="scientific">Mycobacterium phage HINdeR</name>
    <dbReference type="NCBI Taxonomy" id="1327770"/>
    <lineage>
        <taxon>Viruses</taxon>
        <taxon>Duplodnaviria</taxon>
        <taxon>Heunggongvirae</taxon>
        <taxon>Uroviricota</taxon>
        <taxon>Caudoviricetes</taxon>
        <taxon>Timshelvirus</taxon>
        <taxon>Timshelvirus HINdeR</taxon>
    </lineage>
</organism>
<proteinExistence type="predicted"/>
<evidence type="ECO:0008006" key="4">
    <source>
        <dbReference type="Google" id="ProtNLM"/>
    </source>
</evidence>
<sequence>MIKTWLIALALAASFTGLGLVTSGQAQAAPSAECVAHLAGKQTAITPSADRRYHLERGEASPCNAEDAGESATRDDRVEQDDEQKSRFCRKRWYC</sequence>
<dbReference type="KEGG" id="vg:16213954"/>
<feature type="region of interest" description="Disordered" evidence="1">
    <location>
        <begin position="57"/>
        <end position="81"/>
    </location>
</feature>
<name>R4JEZ2_9CAUD</name>
<protein>
    <recommendedName>
        <fullName evidence="4">RDF protein</fullName>
    </recommendedName>
</protein>
<reference evidence="2 3" key="1">
    <citation type="submission" date="2013-02" db="EMBL/GenBank/DDBJ databases">
        <authorList>
            <person name="Balish M.F."/>
            <person name="Klepek H.N."/>
            <person name="Ahler R.M."/>
            <person name="Blakely T.M."/>
            <person name="Deihs M.E."/>
            <person name="Goebel E.J."/>
            <person name="Hausmann S.M."/>
            <person name="Henry C.A."/>
            <person name="Hoogendoorn J."/>
            <person name="Jeffers A.C."/>
            <person name="Light M.E."/>
            <person name="McCurdy K.A."/>
            <person name="Mize D.S."/>
            <person name="Moore C.R."/>
            <person name="Nestor P.M."/>
            <person name="Relko L.M."/>
            <person name="Brzoska R.M."/>
            <person name="Ream D.C."/>
            <person name="Actis L.A."/>
            <person name="Friedberg I."/>
            <person name="Janssen G.R."/>
            <person name="Bradley K.W."/>
            <person name="Khaja R."/>
            <person name="Lewis M.F."/>
            <person name="Barker L.P."/>
            <person name="Asai D.J."/>
            <person name="Bowman C.A."/>
            <person name="Russell D.A."/>
            <person name="Pope W.H."/>
            <person name="Jacobs-Sera D."/>
            <person name="Hendrix R.W."/>
            <person name="Hatfull G.F."/>
        </authorList>
    </citation>
    <scope>NUCLEOTIDE SEQUENCE [LARGE SCALE GENOMIC DNA]</scope>
</reference>
<dbReference type="OrthoDB" id="19134at10239"/>
<dbReference type="Pfam" id="PF23829">
    <property type="entry name" value="DUF7199"/>
    <property type="match status" value="1"/>
</dbReference>
<dbReference type="GeneID" id="16213954"/>